<protein>
    <submittedName>
        <fullName evidence="1">Dethiobiotin synthetase</fullName>
    </submittedName>
</protein>
<reference evidence="1" key="1">
    <citation type="submission" date="2014-11" db="EMBL/GenBank/DDBJ databases">
        <authorList>
            <person name="Malar M.C."/>
            <person name="Sen D."/>
            <person name="Tripathy S."/>
        </authorList>
    </citation>
    <scope>NUCLEOTIDE SEQUENCE</scope>
    <source>
        <strain evidence="1">BDU141951</strain>
    </source>
</reference>
<evidence type="ECO:0000313" key="1">
    <source>
        <dbReference type="EMBL" id="NEV67303.1"/>
    </source>
</evidence>
<comment type="caution">
    <text evidence="1">The sequence shown here is derived from an EMBL/GenBank/DDBJ whole genome shotgun (WGS) entry which is preliminary data.</text>
</comment>
<organism evidence="1">
    <name type="scientific">Lyngbya confervoides BDU141951</name>
    <dbReference type="NCBI Taxonomy" id="1574623"/>
    <lineage>
        <taxon>Bacteria</taxon>
        <taxon>Bacillati</taxon>
        <taxon>Cyanobacteriota</taxon>
        <taxon>Cyanophyceae</taxon>
        <taxon>Oscillatoriophycideae</taxon>
        <taxon>Oscillatoriales</taxon>
        <taxon>Microcoleaceae</taxon>
        <taxon>Lyngbya</taxon>
    </lineage>
</organism>
<accession>A0A0C1YFB3</accession>
<sequence>MDFDTARRFVLAQTLAPVPGQTPFIDCLRRGEAPVPGQVTSLLLALKTLAQGLKKEPMIERSLGHALFILTYESRQLYLQGKTQNVDWPPLLDDDLSRIAVAVEQIWADAAT</sequence>
<dbReference type="AlphaFoldDB" id="A0A0C1YFB3"/>
<reference evidence="1" key="2">
    <citation type="journal article" date="2015" name="Genome Announc.">
        <title>Draft Genome Sequence of Filamentous Marine Cyanobacterium Lyngbya confervoides Strain BDU141951.</title>
        <authorList>
            <person name="Chandrababunaidu M.M."/>
            <person name="Sen D."/>
            <person name="Tripathy S."/>
        </authorList>
    </citation>
    <scope>NUCLEOTIDE SEQUENCE</scope>
    <source>
        <strain evidence="1">BDU141951</strain>
    </source>
</reference>
<name>A0A0C1YFB3_9CYAN</name>
<proteinExistence type="predicted"/>
<gene>
    <name evidence="1" type="ORF">QQ91_009265</name>
</gene>
<reference evidence="1" key="3">
    <citation type="submission" date="2020-02" db="EMBL/GenBank/DDBJ databases">
        <authorList>
            <person name="Sarangi A.N."/>
            <person name="Ghosh S."/>
            <person name="Mukherjee M."/>
            <person name="Tripathy S."/>
        </authorList>
    </citation>
    <scope>NUCLEOTIDE SEQUENCE</scope>
    <source>
        <strain evidence="1">BDU141951</strain>
    </source>
</reference>
<dbReference type="EMBL" id="JTHE02000003">
    <property type="protein sequence ID" value="NEV67303.1"/>
    <property type="molecule type" value="Genomic_DNA"/>
</dbReference>